<dbReference type="OrthoDB" id="20273at2759"/>
<evidence type="ECO:0000256" key="4">
    <source>
        <dbReference type="ARBA" id="ARBA00017468"/>
    </source>
</evidence>
<dbReference type="Pfam" id="PF04101">
    <property type="entry name" value="Glyco_tran_28_C"/>
    <property type="match status" value="1"/>
</dbReference>
<dbReference type="Proteomes" id="UP000078046">
    <property type="component" value="Unassembled WGS sequence"/>
</dbReference>
<evidence type="ECO:0000313" key="10">
    <source>
        <dbReference type="Proteomes" id="UP000078046"/>
    </source>
</evidence>
<dbReference type="GO" id="GO:0004577">
    <property type="term" value="F:N-acetylglucosaminyldiphosphodolichol N-acetylglucosaminyltransferase activity"/>
    <property type="evidence" value="ECO:0007669"/>
    <property type="project" value="UniProtKB-EC"/>
</dbReference>
<dbReference type="SUPFAM" id="SSF53756">
    <property type="entry name" value="UDP-Glycosyltransferase/glycogen phosphorylase"/>
    <property type="match status" value="1"/>
</dbReference>
<gene>
    <name evidence="9" type="ORF">A3Q56_05941</name>
</gene>
<evidence type="ECO:0000256" key="6">
    <source>
        <dbReference type="ARBA" id="ARBA00022679"/>
    </source>
</evidence>
<accession>A0A177AWD3</accession>
<reference evidence="9 10" key="1">
    <citation type="submission" date="2016-04" db="EMBL/GenBank/DDBJ databases">
        <title>The genome of Intoshia linei affirms orthonectids as highly simplified spiralians.</title>
        <authorList>
            <person name="Mikhailov K.V."/>
            <person name="Slusarev G.S."/>
            <person name="Nikitin M.A."/>
            <person name="Logacheva M.D."/>
            <person name="Penin A."/>
            <person name="Aleoshin V."/>
            <person name="Panchin Y.V."/>
        </authorList>
    </citation>
    <scope>NUCLEOTIDE SEQUENCE [LARGE SCALE GENOMIC DNA]</scope>
    <source>
        <strain evidence="9">Intl2013</strain>
        <tissue evidence="9">Whole animal</tissue>
    </source>
</reference>
<dbReference type="PANTHER" id="PTHR12867:SF6">
    <property type="entry name" value="N-ACETYLGLUCOSAMINYLDIPHOSPHODOLICHOL N-ACETYLGLUCOSAMINYLTRANSFERASE"/>
    <property type="match status" value="1"/>
</dbReference>
<comment type="caution">
    <text evidence="9">The sequence shown here is derived from an EMBL/GenBank/DDBJ whole genome shotgun (WGS) entry which is preliminary data.</text>
</comment>
<evidence type="ECO:0000313" key="9">
    <source>
        <dbReference type="EMBL" id="OAF66327.1"/>
    </source>
</evidence>
<comment type="similarity">
    <text evidence="2">Belongs to the glycosyltransferase 28 family.</text>
</comment>
<name>A0A177AWD3_9BILA</name>
<dbReference type="InterPro" id="IPR039042">
    <property type="entry name" value="Alg13-like"/>
</dbReference>
<dbReference type="Gene3D" id="3.40.50.2000">
    <property type="entry name" value="Glycogen Phosphorylase B"/>
    <property type="match status" value="1"/>
</dbReference>
<dbReference type="AlphaFoldDB" id="A0A177AWD3"/>
<protein>
    <recommendedName>
        <fullName evidence="4">UDP-N-acetylglucosamine transferase subunit ALG13</fullName>
        <ecNumber evidence="3">2.4.1.141</ecNumber>
    </recommendedName>
</protein>
<proteinExistence type="inferred from homology"/>
<comment type="subcellular location">
    <subcellularLocation>
        <location evidence="1">Endoplasmic reticulum</location>
    </subcellularLocation>
</comment>
<dbReference type="GO" id="GO:0005783">
    <property type="term" value="C:endoplasmic reticulum"/>
    <property type="evidence" value="ECO:0007669"/>
    <property type="project" value="UniProtKB-SubCell"/>
</dbReference>
<feature type="domain" description="Glycosyl transferase family 28 C-terminal" evidence="8">
    <location>
        <begin position="3"/>
        <end position="164"/>
    </location>
</feature>
<evidence type="ECO:0000256" key="1">
    <source>
        <dbReference type="ARBA" id="ARBA00004240"/>
    </source>
</evidence>
<dbReference type="InterPro" id="IPR007235">
    <property type="entry name" value="Glyco_trans_28_C"/>
</dbReference>
<keyword evidence="10" id="KW-1185">Reference proteome</keyword>
<keyword evidence="5" id="KW-0328">Glycosyltransferase</keyword>
<sequence>MILLVTVGSTNFDCLIYAILHSEFLNDLKNVGFDKIVLQYGNKINYKDLSNKLESFGEFEKIKITQIITKFVLKDFGVEIEIFSYIDTISSYLQMSDLIISHSGAGTIMECLRIKKKIIACVNNDLMDNHQLEFAQQLDIEQYLHFCSNFENLIQSVKFCLNSKFKAFPQ</sequence>
<evidence type="ECO:0000256" key="5">
    <source>
        <dbReference type="ARBA" id="ARBA00022676"/>
    </source>
</evidence>
<dbReference type="EC" id="2.4.1.141" evidence="3"/>
<evidence type="ECO:0000256" key="7">
    <source>
        <dbReference type="ARBA" id="ARBA00022824"/>
    </source>
</evidence>
<evidence type="ECO:0000259" key="8">
    <source>
        <dbReference type="Pfam" id="PF04101"/>
    </source>
</evidence>
<feature type="non-terminal residue" evidence="9">
    <location>
        <position position="170"/>
    </location>
</feature>
<dbReference type="PANTHER" id="PTHR12867">
    <property type="entry name" value="GLYCOSYL TRANSFERASE-RELATED"/>
    <property type="match status" value="1"/>
</dbReference>
<keyword evidence="7" id="KW-0256">Endoplasmic reticulum</keyword>
<evidence type="ECO:0000256" key="2">
    <source>
        <dbReference type="ARBA" id="ARBA00006962"/>
    </source>
</evidence>
<evidence type="ECO:0000256" key="3">
    <source>
        <dbReference type="ARBA" id="ARBA00012614"/>
    </source>
</evidence>
<dbReference type="GO" id="GO:0006488">
    <property type="term" value="P:dolichol-linked oligosaccharide biosynthetic process"/>
    <property type="evidence" value="ECO:0007669"/>
    <property type="project" value="InterPro"/>
</dbReference>
<keyword evidence="6" id="KW-0808">Transferase</keyword>
<dbReference type="EMBL" id="LWCA01000964">
    <property type="protein sequence ID" value="OAF66327.1"/>
    <property type="molecule type" value="Genomic_DNA"/>
</dbReference>
<organism evidence="9 10">
    <name type="scientific">Intoshia linei</name>
    <dbReference type="NCBI Taxonomy" id="1819745"/>
    <lineage>
        <taxon>Eukaryota</taxon>
        <taxon>Metazoa</taxon>
        <taxon>Spiralia</taxon>
        <taxon>Lophotrochozoa</taxon>
        <taxon>Mesozoa</taxon>
        <taxon>Orthonectida</taxon>
        <taxon>Rhopaluridae</taxon>
        <taxon>Intoshia</taxon>
    </lineage>
</organism>